<accession>K0Z0Z5</accession>
<dbReference type="STRING" id="883077.HMPREF9241_01318"/>
<sequence>MMVRIEYEGGRTTLFDTLSFTEGSPFSGANMLTEFELEMREEPEKGLWLTANWHQVCDDWRADAPADGIPAARRSRGWRFMLASEAELAQARPHPARRRRGVRPGARLPVRRGSDRRLLPRVRGPSLKTAEVADKGPAARAGESGGPGRAGRAGEAARRREGRGRRGGRPQGQGRLG</sequence>
<dbReference type="Proteomes" id="UP000003994">
    <property type="component" value="Unassembled WGS sequence"/>
</dbReference>
<evidence type="ECO:0000313" key="3">
    <source>
        <dbReference type="Proteomes" id="UP000003994"/>
    </source>
</evidence>
<dbReference type="eggNOG" id="ENOG5033QJN">
    <property type="taxonomic scope" value="Bacteria"/>
</dbReference>
<protein>
    <submittedName>
        <fullName evidence="2">Uncharacterized protein</fullName>
    </submittedName>
</protein>
<organism evidence="2 3">
    <name type="scientific">Schaalia turicensis ACS-279-V-Col4</name>
    <dbReference type="NCBI Taxonomy" id="883077"/>
    <lineage>
        <taxon>Bacteria</taxon>
        <taxon>Bacillati</taxon>
        <taxon>Actinomycetota</taxon>
        <taxon>Actinomycetes</taxon>
        <taxon>Actinomycetales</taxon>
        <taxon>Actinomycetaceae</taxon>
        <taxon>Schaalia</taxon>
    </lineage>
</organism>
<proteinExistence type="predicted"/>
<evidence type="ECO:0000256" key="1">
    <source>
        <dbReference type="SAM" id="MobiDB-lite"/>
    </source>
</evidence>
<comment type="caution">
    <text evidence="2">The sequence shown here is derived from an EMBL/GenBank/DDBJ whole genome shotgun (WGS) entry which is preliminary data.</text>
</comment>
<name>K0Z0Z5_9ACTO</name>
<dbReference type="AlphaFoldDB" id="K0Z0Z5"/>
<dbReference type="HOGENOM" id="CLU_1514792_0_0_11"/>
<gene>
    <name evidence="2" type="ORF">HMPREF9241_01318</name>
</gene>
<dbReference type="EMBL" id="AGWQ01000007">
    <property type="protein sequence ID" value="EJZ85774.1"/>
    <property type="molecule type" value="Genomic_DNA"/>
</dbReference>
<feature type="region of interest" description="Disordered" evidence="1">
    <location>
        <begin position="88"/>
        <end position="177"/>
    </location>
</feature>
<keyword evidence="3" id="KW-1185">Reference proteome</keyword>
<evidence type="ECO:0000313" key="2">
    <source>
        <dbReference type="EMBL" id="EJZ85774.1"/>
    </source>
</evidence>
<reference evidence="2 3" key="1">
    <citation type="submission" date="2012-07" db="EMBL/GenBank/DDBJ databases">
        <title>The Genome Sequence of Actinomyces turicensis ACS-279-V-COL4.</title>
        <authorList>
            <consortium name="The Broad Institute Genome Sequencing Platform"/>
            <person name="Earl A."/>
            <person name="Ward D."/>
            <person name="Feldgarden M."/>
            <person name="Gevers D."/>
            <person name="Saerens B."/>
            <person name="Vaneechoutte M."/>
            <person name="Walker B."/>
            <person name="Young S.K."/>
            <person name="Zeng Q."/>
            <person name="Gargeya S."/>
            <person name="Fitzgerald M."/>
            <person name="Haas B."/>
            <person name="Abouelleil A."/>
            <person name="Alvarado L."/>
            <person name="Arachchi H.M."/>
            <person name="Berlin A."/>
            <person name="Chapman S.B."/>
            <person name="Goldberg J."/>
            <person name="Griggs A."/>
            <person name="Gujja S."/>
            <person name="Hansen M."/>
            <person name="Howarth C."/>
            <person name="Imamovic A."/>
            <person name="Larimer J."/>
            <person name="McCowen C."/>
            <person name="Montmayeur A."/>
            <person name="Murphy C."/>
            <person name="Neiman D."/>
            <person name="Pearson M."/>
            <person name="Priest M."/>
            <person name="Roberts A."/>
            <person name="Saif S."/>
            <person name="Shea T."/>
            <person name="Sisk P."/>
            <person name="Sykes S."/>
            <person name="Wortman J."/>
            <person name="Nusbaum C."/>
            <person name="Birren B."/>
        </authorList>
    </citation>
    <scope>NUCLEOTIDE SEQUENCE [LARGE SCALE GENOMIC DNA]</scope>
    <source>
        <strain evidence="2 3">ACS-279-V-Col4</strain>
    </source>
</reference>